<evidence type="ECO:0000256" key="3">
    <source>
        <dbReference type="ARBA" id="ARBA00022989"/>
    </source>
</evidence>
<keyword evidence="5 7" id="KW-0175">Coiled coil</keyword>
<dbReference type="InterPro" id="IPR019177">
    <property type="entry name" value="Golgin_subfamily_A_member_5"/>
</dbReference>
<dbReference type="GO" id="GO:0007030">
    <property type="term" value="P:Golgi organization"/>
    <property type="evidence" value="ECO:0007669"/>
    <property type="project" value="InterPro"/>
</dbReference>
<protein>
    <submittedName>
        <fullName evidence="10">Golgin-like protein</fullName>
    </submittedName>
</protein>
<evidence type="ECO:0000313" key="10">
    <source>
        <dbReference type="EMBL" id="KPM02908.1"/>
    </source>
</evidence>
<feature type="coiled-coil region" evidence="7">
    <location>
        <begin position="401"/>
        <end position="478"/>
    </location>
</feature>
<dbReference type="Pfam" id="PF09787">
    <property type="entry name" value="Golgin_A5"/>
    <property type="match status" value="2"/>
</dbReference>
<feature type="region of interest" description="Disordered" evidence="8">
    <location>
        <begin position="81"/>
        <end position="112"/>
    </location>
</feature>
<name>A0A131ZVP5_SARSC</name>
<accession>A0A131ZVP5</accession>
<evidence type="ECO:0000256" key="5">
    <source>
        <dbReference type="ARBA" id="ARBA00023054"/>
    </source>
</evidence>
<keyword evidence="6 9" id="KW-0472">Membrane</keyword>
<dbReference type="Proteomes" id="UP000616769">
    <property type="component" value="Unassembled WGS sequence"/>
</dbReference>
<keyword evidence="3 9" id="KW-1133">Transmembrane helix</keyword>
<comment type="caution">
    <text evidence="10">The sequence shown here is derived from an EMBL/GenBank/DDBJ whole genome shotgun (WGS) entry which is preliminary data.</text>
</comment>
<evidence type="ECO:0000256" key="7">
    <source>
        <dbReference type="SAM" id="Coils"/>
    </source>
</evidence>
<feature type="coiled-coil region" evidence="7">
    <location>
        <begin position="199"/>
        <end position="361"/>
    </location>
</feature>
<evidence type="ECO:0000256" key="9">
    <source>
        <dbReference type="SAM" id="Phobius"/>
    </source>
</evidence>
<evidence type="ECO:0000256" key="8">
    <source>
        <dbReference type="SAM" id="MobiDB-lite"/>
    </source>
</evidence>
<gene>
    <name evidence="10" type="ORF">QR98_0013340</name>
</gene>
<dbReference type="GO" id="GO:0000139">
    <property type="term" value="C:Golgi membrane"/>
    <property type="evidence" value="ECO:0007669"/>
    <property type="project" value="UniProtKB-SubCell"/>
</dbReference>
<evidence type="ECO:0000256" key="4">
    <source>
        <dbReference type="ARBA" id="ARBA00023034"/>
    </source>
</evidence>
<organism evidence="10 11">
    <name type="scientific">Sarcoptes scabiei</name>
    <name type="common">Itch mite</name>
    <name type="synonym">Acarus scabiei</name>
    <dbReference type="NCBI Taxonomy" id="52283"/>
    <lineage>
        <taxon>Eukaryota</taxon>
        <taxon>Metazoa</taxon>
        <taxon>Ecdysozoa</taxon>
        <taxon>Arthropoda</taxon>
        <taxon>Chelicerata</taxon>
        <taxon>Arachnida</taxon>
        <taxon>Acari</taxon>
        <taxon>Acariformes</taxon>
        <taxon>Sarcoptiformes</taxon>
        <taxon>Astigmata</taxon>
        <taxon>Psoroptidia</taxon>
        <taxon>Sarcoptoidea</taxon>
        <taxon>Sarcoptidae</taxon>
        <taxon>Sarcoptinae</taxon>
        <taxon>Sarcoptes</taxon>
    </lineage>
</organism>
<dbReference type="OrthoDB" id="248903at2759"/>
<proteinExistence type="predicted"/>
<comment type="subcellular location">
    <subcellularLocation>
        <location evidence="1">Golgi apparatus membrane</location>
        <topology evidence="1">Single-pass type IV membrane protein</topology>
    </subcellularLocation>
</comment>
<dbReference type="VEuPathDB" id="VectorBase:SSCA005514"/>
<evidence type="ECO:0000256" key="2">
    <source>
        <dbReference type="ARBA" id="ARBA00022692"/>
    </source>
</evidence>
<evidence type="ECO:0000256" key="6">
    <source>
        <dbReference type="ARBA" id="ARBA00023136"/>
    </source>
</evidence>
<feature type="compositionally biased region" description="Polar residues" evidence="8">
    <location>
        <begin position="101"/>
        <end position="112"/>
    </location>
</feature>
<dbReference type="AlphaFoldDB" id="A0A131ZVP5"/>
<feature type="compositionally biased region" description="Polar residues" evidence="8">
    <location>
        <begin position="81"/>
        <end position="92"/>
    </location>
</feature>
<dbReference type="GO" id="GO:0031985">
    <property type="term" value="C:Golgi cisterna"/>
    <property type="evidence" value="ECO:0007669"/>
    <property type="project" value="TreeGrafter"/>
</dbReference>
<dbReference type="PANTHER" id="PTHR13815">
    <property type="entry name" value="GOLGIN-84"/>
    <property type="match status" value="1"/>
</dbReference>
<keyword evidence="2 9" id="KW-0812">Transmembrane</keyword>
<feature type="transmembrane region" description="Helical" evidence="9">
    <location>
        <begin position="676"/>
        <end position="696"/>
    </location>
</feature>
<reference evidence="10 11" key="1">
    <citation type="journal article" date="2015" name="Parasit. Vectors">
        <title>Draft genome of the scabies mite.</title>
        <authorList>
            <person name="Rider S.D.Jr."/>
            <person name="Morgan M.S."/>
            <person name="Arlian L.G."/>
        </authorList>
    </citation>
    <scope>NUCLEOTIDE SEQUENCE [LARGE SCALE GENOMIC DNA]</scope>
    <source>
        <strain evidence="10">Arlian Lab</strain>
    </source>
</reference>
<dbReference type="GO" id="GO:0000301">
    <property type="term" value="P:retrograde transport, vesicle recycling within Golgi"/>
    <property type="evidence" value="ECO:0007669"/>
    <property type="project" value="TreeGrafter"/>
</dbReference>
<dbReference type="EMBL" id="JXLN01003300">
    <property type="protein sequence ID" value="KPM02908.1"/>
    <property type="molecule type" value="Genomic_DNA"/>
</dbReference>
<feature type="coiled-coil region" evidence="7">
    <location>
        <begin position="556"/>
        <end position="604"/>
    </location>
</feature>
<evidence type="ECO:0000256" key="1">
    <source>
        <dbReference type="ARBA" id="ARBA00004409"/>
    </source>
</evidence>
<dbReference type="PANTHER" id="PTHR13815:SF7">
    <property type="entry name" value="GOLGIN SUBFAMILY A MEMBER 5"/>
    <property type="match status" value="1"/>
</dbReference>
<sequence>MSSWLTEIAGKAENFLNAVDKGAANALTNVSLNSRNTRENSSSSRNAIPNDSVINLDGNQLSFHHDTDFIDTPDIMSLKTSPSTNSLLSDIGNNGKKNHTRTSSYDSNVSRNSKIIDDEQSIDILNQKDDSIPEEEWQSLNNLAIQTEQITSSVSSAQERTPKKLKDSKKLIDETEVLSRKNSEMMNEMKSLKLRSQSYYNQNAQNEKLVKELQAKENDNLASIRAKESQLAALKIQSEQLAFDLQEKENKCREYERLNEQLSQQIKSFSDNLVKDLREEIQTLTESLRLEKEDSKRLHEQNQQQISRLEDNQKSLIVELENYRRQAEQIKTKRDELELERNCLQKKFDSLRNEFEQFKIKASKTLADKETLLNKLNEDIAKRPSLSSNVESSSHEELVSNQLLQDQCNTLVKELTELRTQYDSMKNLLEKTETETIPRFDFQIKQLDNELQRERESNKHLKAEITILSRESKSYQDELNQVRSSLSARLTERDEEIDTLRKQLMLKRNSSFDNEDNYENTSIDDNIDGEDCKSKISLKQKQNLSRESQHQEWSRMKSLTENLIAKQTQIEQLSSANHSLKLQLERSEQKIRELFANKTNSSNDVAIGIYHSPTFANNLVKHRMIHSNQFSDVIPLMNVNPDDSQVARKVKNAYSVIDSFSIRLGNFLRVYPSARAAFLLYIIILHVWVVFVLMYYEPEIHGNDFKNHPSR</sequence>
<evidence type="ECO:0000313" key="11">
    <source>
        <dbReference type="Proteomes" id="UP000616769"/>
    </source>
</evidence>
<keyword evidence="4" id="KW-0333">Golgi apparatus</keyword>